<protein>
    <submittedName>
        <fullName evidence="1">Uncharacterized protein</fullName>
    </submittedName>
</protein>
<sequence length="123" mass="14171">MKIWRHLKVYQAAEFKSIFDLGSSLKVLVLDLSSVKHLDPDLDTHHCKEWLSSFELRLDVSGHDNMHTLREEQESPISFHLNLCYHISGNVNTQYPGHVSLYCFGLLCDECVIWGVLTIDGVW</sequence>
<gene>
    <name evidence="1" type="ORF">PODLI_1B018684</name>
</gene>
<name>A0AA35LA34_9SAUR</name>
<organism evidence="1 2">
    <name type="scientific">Podarcis lilfordi</name>
    <name type="common">Lilford's wall lizard</name>
    <dbReference type="NCBI Taxonomy" id="74358"/>
    <lineage>
        <taxon>Eukaryota</taxon>
        <taxon>Metazoa</taxon>
        <taxon>Chordata</taxon>
        <taxon>Craniata</taxon>
        <taxon>Vertebrata</taxon>
        <taxon>Euteleostomi</taxon>
        <taxon>Lepidosauria</taxon>
        <taxon>Squamata</taxon>
        <taxon>Bifurcata</taxon>
        <taxon>Unidentata</taxon>
        <taxon>Episquamata</taxon>
        <taxon>Laterata</taxon>
        <taxon>Lacertibaenia</taxon>
        <taxon>Lacertidae</taxon>
        <taxon>Podarcis</taxon>
    </lineage>
</organism>
<keyword evidence="2" id="KW-1185">Reference proteome</keyword>
<evidence type="ECO:0000313" key="2">
    <source>
        <dbReference type="Proteomes" id="UP001178461"/>
    </source>
</evidence>
<proteinExistence type="predicted"/>
<dbReference type="Proteomes" id="UP001178461">
    <property type="component" value="Chromosome 14"/>
</dbReference>
<accession>A0AA35LA34</accession>
<dbReference type="AlphaFoldDB" id="A0AA35LA34"/>
<reference evidence="1" key="1">
    <citation type="submission" date="2022-12" db="EMBL/GenBank/DDBJ databases">
        <authorList>
            <person name="Alioto T."/>
            <person name="Alioto T."/>
            <person name="Gomez Garrido J."/>
        </authorList>
    </citation>
    <scope>NUCLEOTIDE SEQUENCE</scope>
</reference>
<dbReference type="EMBL" id="OX395139">
    <property type="protein sequence ID" value="CAI5792091.1"/>
    <property type="molecule type" value="Genomic_DNA"/>
</dbReference>
<evidence type="ECO:0000313" key="1">
    <source>
        <dbReference type="EMBL" id="CAI5792091.1"/>
    </source>
</evidence>